<reference evidence="13 14" key="1">
    <citation type="journal article" date="2015" name="Genome Announc.">
        <title>Genome Sequence of 'Candidatus Thioglobus singularis' Strain PS1, a Mixotroph from the SUP05 Clade of Marine Gammaproteobacteria.</title>
        <authorList>
            <person name="Marshall K.T."/>
            <person name="Morris R.M."/>
        </authorList>
    </citation>
    <scope>NUCLEOTIDE SEQUENCE [LARGE SCALE GENOMIC DNA]</scope>
    <source>
        <strain evidence="13 14">PS1</strain>
    </source>
</reference>
<evidence type="ECO:0000256" key="5">
    <source>
        <dbReference type="ARBA" id="ARBA00022490"/>
    </source>
</evidence>
<dbReference type="FunFam" id="3.40.50.300:FF:000084">
    <property type="entry name" value="Guanylate kinase"/>
    <property type="match status" value="1"/>
</dbReference>
<keyword evidence="7 11" id="KW-0547">Nucleotide-binding</keyword>
<evidence type="ECO:0000256" key="10">
    <source>
        <dbReference type="ARBA" id="ARBA00030128"/>
    </source>
</evidence>
<dbReference type="EC" id="2.7.4.8" evidence="3 11"/>
<dbReference type="CDD" id="cd00071">
    <property type="entry name" value="GMPK"/>
    <property type="match status" value="1"/>
</dbReference>
<dbReference type="InterPro" id="IPR017665">
    <property type="entry name" value="Guanylate_kinase"/>
</dbReference>
<evidence type="ECO:0000256" key="8">
    <source>
        <dbReference type="ARBA" id="ARBA00022777"/>
    </source>
</evidence>
<dbReference type="FunFam" id="3.30.63.10:FF:000002">
    <property type="entry name" value="Guanylate kinase 1"/>
    <property type="match status" value="1"/>
</dbReference>
<dbReference type="InterPro" id="IPR008144">
    <property type="entry name" value="Guanylate_kin-like_dom"/>
</dbReference>
<evidence type="ECO:0000256" key="11">
    <source>
        <dbReference type="HAMAP-Rule" id="MF_00328"/>
    </source>
</evidence>
<comment type="subcellular location">
    <subcellularLocation>
        <location evidence="1 11">Cytoplasm</location>
    </subcellularLocation>
</comment>
<keyword evidence="8 11" id="KW-0418">Kinase</keyword>
<keyword evidence="5 11" id="KW-0963">Cytoplasm</keyword>
<keyword evidence="9 11" id="KW-0067">ATP-binding</keyword>
<dbReference type="Gene3D" id="3.30.63.10">
    <property type="entry name" value="Guanylate Kinase phosphate binding domain"/>
    <property type="match status" value="1"/>
</dbReference>
<evidence type="ECO:0000256" key="9">
    <source>
        <dbReference type="ARBA" id="ARBA00022840"/>
    </source>
</evidence>
<dbReference type="PATRIC" id="fig|1125411.7.peg.820"/>
<dbReference type="KEGG" id="tsn:W908_04190"/>
<evidence type="ECO:0000256" key="6">
    <source>
        <dbReference type="ARBA" id="ARBA00022679"/>
    </source>
</evidence>
<gene>
    <name evidence="11" type="primary">gmk</name>
    <name evidence="13" type="ORF">W908_04190</name>
</gene>
<evidence type="ECO:0000256" key="3">
    <source>
        <dbReference type="ARBA" id="ARBA00012961"/>
    </source>
</evidence>
<feature type="domain" description="Guanylate kinase-like" evidence="12">
    <location>
        <begin position="22"/>
        <end position="200"/>
    </location>
</feature>
<name>A0A0M5KRR8_9GAMM</name>
<dbReference type="PANTHER" id="PTHR23117:SF13">
    <property type="entry name" value="GUANYLATE KINASE"/>
    <property type="match status" value="1"/>
</dbReference>
<dbReference type="EMBL" id="CP006911">
    <property type="protein sequence ID" value="ALE01848.1"/>
    <property type="molecule type" value="Genomic_DNA"/>
</dbReference>
<comment type="catalytic activity">
    <reaction evidence="11">
        <text>GMP + ATP = GDP + ADP</text>
        <dbReference type="Rhea" id="RHEA:20780"/>
        <dbReference type="ChEBI" id="CHEBI:30616"/>
        <dbReference type="ChEBI" id="CHEBI:58115"/>
        <dbReference type="ChEBI" id="CHEBI:58189"/>
        <dbReference type="ChEBI" id="CHEBI:456216"/>
        <dbReference type="EC" id="2.7.4.8"/>
    </reaction>
</comment>
<comment type="similarity">
    <text evidence="2 11">Belongs to the guanylate kinase family.</text>
</comment>
<keyword evidence="14" id="KW-1185">Reference proteome</keyword>
<dbReference type="Gene3D" id="3.40.50.300">
    <property type="entry name" value="P-loop containing nucleotide triphosphate hydrolases"/>
    <property type="match status" value="1"/>
</dbReference>
<accession>A0A0M5KRR8</accession>
<organism evidence="13 14">
    <name type="scientific">Candidatus Pseudothioglobus singularis PS1</name>
    <dbReference type="NCBI Taxonomy" id="1125411"/>
    <lineage>
        <taxon>Bacteria</taxon>
        <taxon>Pseudomonadati</taxon>
        <taxon>Pseudomonadota</taxon>
        <taxon>Gammaproteobacteria</taxon>
        <taxon>Candidatus Pseudothioglobaceae</taxon>
        <taxon>Candidatus Pseudothioglobus</taxon>
    </lineage>
</organism>
<dbReference type="AlphaFoldDB" id="A0A0M5KRR8"/>
<protein>
    <recommendedName>
        <fullName evidence="4 11">Guanylate kinase</fullName>
        <ecNumber evidence="3 11">2.7.4.8</ecNumber>
    </recommendedName>
    <alternativeName>
        <fullName evidence="10 11">GMP kinase</fullName>
    </alternativeName>
</protein>
<dbReference type="GO" id="GO:0005524">
    <property type="term" value="F:ATP binding"/>
    <property type="evidence" value="ECO:0007669"/>
    <property type="project" value="UniProtKB-UniRule"/>
</dbReference>
<dbReference type="Proteomes" id="UP000068905">
    <property type="component" value="Chromosome"/>
</dbReference>
<dbReference type="NCBIfam" id="TIGR03263">
    <property type="entry name" value="guanyl_kin"/>
    <property type="match status" value="1"/>
</dbReference>
<dbReference type="InterPro" id="IPR027417">
    <property type="entry name" value="P-loop_NTPase"/>
</dbReference>
<evidence type="ECO:0000256" key="7">
    <source>
        <dbReference type="ARBA" id="ARBA00022741"/>
    </source>
</evidence>
<evidence type="ECO:0000313" key="13">
    <source>
        <dbReference type="EMBL" id="ALE01848.1"/>
    </source>
</evidence>
<dbReference type="GO" id="GO:0005829">
    <property type="term" value="C:cytosol"/>
    <property type="evidence" value="ECO:0007669"/>
    <property type="project" value="TreeGrafter"/>
</dbReference>
<dbReference type="PROSITE" id="PS00856">
    <property type="entry name" value="GUANYLATE_KINASE_1"/>
    <property type="match status" value="1"/>
</dbReference>
<dbReference type="STRING" id="1125411.W908_04190"/>
<comment type="function">
    <text evidence="11">Essential for recycling GMP and indirectly, cGMP.</text>
</comment>
<dbReference type="GO" id="GO:0004385">
    <property type="term" value="F:GMP kinase activity"/>
    <property type="evidence" value="ECO:0007669"/>
    <property type="project" value="UniProtKB-UniRule"/>
</dbReference>
<dbReference type="HAMAP" id="MF_00328">
    <property type="entry name" value="Guanylate_kinase"/>
    <property type="match status" value="1"/>
</dbReference>
<evidence type="ECO:0000256" key="1">
    <source>
        <dbReference type="ARBA" id="ARBA00004496"/>
    </source>
</evidence>
<dbReference type="PROSITE" id="PS50052">
    <property type="entry name" value="GUANYLATE_KINASE_2"/>
    <property type="match status" value="1"/>
</dbReference>
<evidence type="ECO:0000256" key="4">
    <source>
        <dbReference type="ARBA" id="ARBA00016296"/>
    </source>
</evidence>
<dbReference type="SMART" id="SM00072">
    <property type="entry name" value="GuKc"/>
    <property type="match status" value="1"/>
</dbReference>
<keyword evidence="6 11" id="KW-0808">Transferase</keyword>
<sequence length="227" mass="26334">MILIKSRDIFQNNDKKLYQIMSNLFIIAAPSGCGKTTLVDALLNNSEHLYLSVTHTTRKPRVGEVDGVNYHFISKTDFKKMILNTEFVEHAEVFGNLYGSSREKIQENLNKNIDVILEIDWQGARQVKANMPNAISIFILPPSKKSLLERLKGRGQDDDETIKNRMSDAENQMKHYDEFDYLVINDIFEDALSNLKTIIHNNENFNKSEFKLEKQVLRHKYLLKELI</sequence>
<dbReference type="PANTHER" id="PTHR23117">
    <property type="entry name" value="GUANYLATE KINASE-RELATED"/>
    <property type="match status" value="1"/>
</dbReference>
<dbReference type="InterPro" id="IPR020590">
    <property type="entry name" value="Guanylate_kinase_CS"/>
</dbReference>
<feature type="binding site" evidence="11">
    <location>
        <begin position="29"/>
        <end position="36"/>
    </location>
    <ligand>
        <name>ATP</name>
        <dbReference type="ChEBI" id="CHEBI:30616"/>
    </ligand>
</feature>
<evidence type="ECO:0000256" key="2">
    <source>
        <dbReference type="ARBA" id="ARBA00005790"/>
    </source>
</evidence>
<dbReference type="Pfam" id="PF00625">
    <property type="entry name" value="Guanylate_kin"/>
    <property type="match status" value="1"/>
</dbReference>
<evidence type="ECO:0000259" key="12">
    <source>
        <dbReference type="PROSITE" id="PS50052"/>
    </source>
</evidence>
<evidence type="ECO:0000313" key="14">
    <source>
        <dbReference type="Proteomes" id="UP000068905"/>
    </source>
</evidence>
<dbReference type="InterPro" id="IPR008145">
    <property type="entry name" value="GK/Ca_channel_bsu"/>
</dbReference>
<proteinExistence type="inferred from homology"/>
<dbReference type="SUPFAM" id="SSF52540">
    <property type="entry name" value="P-loop containing nucleoside triphosphate hydrolases"/>
    <property type="match status" value="1"/>
</dbReference>